<accession>A0A0A2MRS7</accession>
<feature type="region of interest" description="Disordered" evidence="1">
    <location>
        <begin position="215"/>
        <end position="264"/>
    </location>
</feature>
<dbReference type="EMBL" id="JRLY01000001">
    <property type="protein sequence ID" value="KGO95044.1"/>
    <property type="molecule type" value="Genomic_DNA"/>
</dbReference>
<reference evidence="2 3" key="1">
    <citation type="submission" date="2013-09" db="EMBL/GenBank/DDBJ databases">
        <authorList>
            <person name="Zeng Z."/>
            <person name="Chen C."/>
        </authorList>
    </citation>
    <scope>NUCLEOTIDE SEQUENCE [LARGE SCALE GENOMIC DNA]</scope>
    <source>
        <strain evidence="2 3">WB 4.1-42</strain>
    </source>
</reference>
<dbReference type="OrthoDB" id="6372253at2"/>
<dbReference type="Proteomes" id="UP000030111">
    <property type="component" value="Unassembled WGS sequence"/>
</dbReference>
<keyword evidence="3" id="KW-1185">Reference proteome</keyword>
<evidence type="ECO:0008006" key="4">
    <source>
        <dbReference type="Google" id="ProtNLM"/>
    </source>
</evidence>
<organism evidence="2 3">
    <name type="scientific">Flavobacterium subsaxonicum WB 4.1-42 = DSM 21790</name>
    <dbReference type="NCBI Taxonomy" id="1121898"/>
    <lineage>
        <taxon>Bacteria</taxon>
        <taxon>Pseudomonadati</taxon>
        <taxon>Bacteroidota</taxon>
        <taxon>Flavobacteriia</taxon>
        <taxon>Flavobacteriales</taxon>
        <taxon>Flavobacteriaceae</taxon>
        <taxon>Flavobacterium</taxon>
    </lineage>
</organism>
<evidence type="ECO:0000313" key="2">
    <source>
        <dbReference type="EMBL" id="KGO95044.1"/>
    </source>
</evidence>
<feature type="compositionally biased region" description="Basic and acidic residues" evidence="1">
    <location>
        <begin position="215"/>
        <end position="225"/>
    </location>
</feature>
<dbReference type="AlphaFoldDB" id="A0A0A2MRS7"/>
<dbReference type="eggNOG" id="ENOG502Z8XB">
    <property type="taxonomic scope" value="Bacteria"/>
</dbReference>
<proteinExistence type="predicted"/>
<name>A0A0A2MRS7_9FLAO</name>
<evidence type="ECO:0000256" key="1">
    <source>
        <dbReference type="SAM" id="MobiDB-lite"/>
    </source>
</evidence>
<sequence>MNEKNFDYLKDQVKYTGFGEGLEADLRQNMEQLQPEFSLKHDAFYGNDKVSAELNFKKSEQSEMYFFNSYKAELQKEGAKETLEQTFYINKGNNITLKEAYNLMEGRSVNKDLTNKEGEEYNAWSQLDFKNTDARGNFAVKHYHENYGFDLEAALSKHPIKELQNDSHKQDLMNSLKKGNRQSATFIKDGKEVKQYIEATPQFKTLTLYDAEQKRLDTRQAKEQEQSQGSSQSQKENKKQAASNEEDGPAGQQDKKQRRKSQSL</sequence>
<comment type="caution">
    <text evidence="2">The sequence shown here is derived from an EMBL/GenBank/DDBJ whole genome shotgun (WGS) entry which is preliminary data.</text>
</comment>
<gene>
    <name evidence="2" type="ORF">Q766_02745</name>
</gene>
<protein>
    <recommendedName>
        <fullName evidence="4">DUF3945 domain-containing protein</fullName>
    </recommendedName>
</protein>
<evidence type="ECO:0000313" key="3">
    <source>
        <dbReference type="Proteomes" id="UP000030111"/>
    </source>
</evidence>
<dbReference type="STRING" id="1121898.GCA_000422725_01021"/>